<reference evidence="4 5" key="1">
    <citation type="journal article" date="2018" name="Int. J. Syst. Evol. Microbiol.">
        <title>Parvibium lacunae gen. nov., sp. nov., a new member of the family Alcaligenaceae isolated from a freshwater pond.</title>
        <authorList>
            <person name="Chen W.M."/>
            <person name="Xie P.B."/>
            <person name="Hsu M.Y."/>
            <person name="Sheu S.Y."/>
        </authorList>
    </citation>
    <scope>NUCLEOTIDE SEQUENCE [LARGE SCALE GENOMIC DNA]</scope>
    <source>
        <strain evidence="4 5">KMB9</strain>
    </source>
</reference>
<dbReference type="RefSeq" id="WP_114401729.1">
    <property type="nucleotide sequence ID" value="NZ_QPGB01000001.1"/>
</dbReference>
<dbReference type="GO" id="GO:0006396">
    <property type="term" value="P:RNA processing"/>
    <property type="evidence" value="ECO:0007669"/>
    <property type="project" value="InterPro"/>
</dbReference>
<evidence type="ECO:0000259" key="3">
    <source>
        <dbReference type="Pfam" id="PF00588"/>
    </source>
</evidence>
<dbReference type="GO" id="GO:0008173">
    <property type="term" value="F:RNA methyltransferase activity"/>
    <property type="evidence" value="ECO:0007669"/>
    <property type="project" value="InterPro"/>
</dbReference>
<evidence type="ECO:0000256" key="2">
    <source>
        <dbReference type="ARBA" id="ARBA00022679"/>
    </source>
</evidence>
<dbReference type="GO" id="GO:0003723">
    <property type="term" value="F:RNA binding"/>
    <property type="evidence" value="ECO:0007669"/>
    <property type="project" value="InterPro"/>
</dbReference>
<feature type="domain" description="tRNA/rRNA methyltransferase SpoU type" evidence="3">
    <location>
        <begin position="98"/>
        <end position="231"/>
    </location>
</feature>
<dbReference type="Gene3D" id="3.30.1330.30">
    <property type="match status" value="1"/>
</dbReference>
<dbReference type="Pfam" id="PF00588">
    <property type="entry name" value="SpoU_methylase"/>
    <property type="match status" value="1"/>
</dbReference>
<name>A0A368L8M1_9BURK</name>
<comment type="caution">
    <text evidence="4">The sequence shown here is derived from an EMBL/GenBank/DDBJ whole genome shotgun (WGS) entry which is preliminary data.</text>
</comment>
<dbReference type="GO" id="GO:0032259">
    <property type="term" value="P:methylation"/>
    <property type="evidence" value="ECO:0007669"/>
    <property type="project" value="UniProtKB-KW"/>
</dbReference>
<evidence type="ECO:0000313" key="5">
    <source>
        <dbReference type="Proteomes" id="UP000252357"/>
    </source>
</evidence>
<keyword evidence="1 4" id="KW-0489">Methyltransferase</keyword>
<dbReference type="PANTHER" id="PTHR43191:SF2">
    <property type="entry name" value="RRNA METHYLTRANSFERASE 3, MITOCHONDRIAL"/>
    <property type="match status" value="1"/>
</dbReference>
<dbReference type="InterPro" id="IPR029026">
    <property type="entry name" value="tRNA_m1G_MTases_N"/>
</dbReference>
<dbReference type="InterPro" id="IPR001537">
    <property type="entry name" value="SpoU_MeTrfase"/>
</dbReference>
<dbReference type="EMBL" id="QPGB01000001">
    <property type="protein sequence ID" value="RCS59579.1"/>
    <property type="molecule type" value="Genomic_DNA"/>
</dbReference>
<dbReference type="Proteomes" id="UP000252357">
    <property type="component" value="Unassembled WGS sequence"/>
</dbReference>
<keyword evidence="2 4" id="KW-0808">Transferase</keyword>
<dbReference type="SUPFAM" id="SSF55315">
    <property type="entry name" value="L30e-like"/>
    <property type="match status" value="1"/>
</dbReference>
<accession>A0A368L8M1</accession>
<protein>
    <submittedName>
        <fullName evidence="4">RNA methyltransferase</fullName>
    </submittedName>
</protein>
<dbReference type="PANTHER" id="PTHR43191">
    <property type="entry name" value="RRNA METHYLTRANSFERASE 3"/>
    <property type="match status" value="1"/>
</dbReference>
<dbReference type="AlphaFoldDB" id="A0A368L8M1"/>
<keyword evidence="5" id="KW-1185">Reference proteome</keyword>
<dbReference type="InterPro" id="IPR051259">
    <property type="entry name" value="rRNA_Methyltransferase"/>
</dbReference>
<dbReference type="Gene3D" id="3.40.1280.10">
    <property type="match status" value="1"/>
</dbReference>
<organism evidence="4 5">
    <name type="scientific">Parvibium lacunae</name>
    <dbReference type="NCBI Taxonomy" id="1888893"/>
    <lineage>
        <taxon>Bacteria</taxon>
        <taxon>Pseudomonadati</taxon>
        <taxon>Pseudomonadota</taxon>
        <taxon>Betaproteobacteria</taxon>
        <taxon>Burkholderiales</taxon>
        <taxon>Alcaligenaceae</taxon>
        <taxon>Parvibium</taxon>
    </lineage>
</organism>
<evidence type="ECO:0000256" key="1">
    <source>
        <dbReference type="ARBA" id="ARBA00022603"/>
    </source>
</evidence>
<dbReference type="OrthoDB" id="9794400at2"/>
<gene>
    <name evidence="4" type="ORF">DU000_02350</name>
</gene>
<dbReference type="InterPro" id="IPR029064">
    <property type="entry name" value="Ribosomal_eL30-like_sf"/>
</dbReference>
<dbReference type="SUPFAM" id="SSF75217">
    <property type="entry name" value="alpha/beta knot"/>
    <property type="match status" value="1"/>
</dbReference>
<dbReference type="CDD" id="cd18095">
    <property type="entry name" value="SpoU-like_rRNA-MTase"/>
    <property type="match status" value="1"/>
</dbReference>
<sequence length="249" mass="26546">MEKSRASAQQGITLLEGIHLCKTYLEAGKQPRQVIVGELAQAQAEIMALLQGLAGIPVSLLSQSLCQQLTQVENGIPVWFEVPIAQATLPDQIKSDCLVLDGLQDPGNVGTILRSAAAAGVKQVFALEATASLWSQKVLRAGMGAHCYLTLWETDWKTLAPRLQIPIIATSSHATQSLYELNLCRPHAWVFGHEGQGVRADILSLAQPVCIPQPGGLESLNVGAAASICLFETVRQRMLTPGASGCSSN</sequence>
<evidence type="ECO:0000313" key="4">
    <source>
        <dbReference type="EMBL" id="RCS59579.1"/>
    </source>
</evidence>
<dbReference type="InterPro" id="IPR029028">
    <property type="entry name" value="Alpha/beta_knot_MTases"/>
</dbReference>
<proteinExistence type="predicted"/>